<proteinExistence type="predicted"/>
<reference evidence="2 3" key="1">
    <citation type="submission" date="2021-01" db="EMBL/GenBank/DDBJ databases">
        <title>Cercospora kikuchii MAFF 305040 whole genome shotgun sequence.</title>
        <authorList>
            <person name="Kashiwa T."/>
            <person name="Suzuki T."/>
        </authorList>
    </citation>
    <scope>NUCLEOTIDE SEQUENCE [LARGE SCALE GENOMIC DNA]</scope>
    <source>
        <strain evidence="2 3">MAFF 305040</strain>
    </source>
</reference>
<sequence length="656" mass="73697">MEGSKVETTAPTPTPAQAPEPSRAADTTQGSQVGGQTLPPGNSKLNKERREDFAQTIDLLAGELPEDGTPIDPSFLLDGPCGNADDILDSYRSQLQHILECPTNDKEMENHKAEAYKALSYGISRFKDMCAYEPVRDELLEWAGSGFVGEAPHHYFDEHGRTRQRDEKTDATFKDRIRKNASGHDTGEDSEMKDADIADLFPSDMEPYQVQWQQATKLWREILDHPRIYVDKDSDCRARAGKINYTIAERQLRDGKQRVDFKVPWEEMLVLLVYSVSHAVKPGDASLPQDRNSIRRGREVLRERLKRNTQPEEWAAMMDEAIEQKSTEWNEAQEKHIPESKIAERNTLWPEDFLQRLHGGGACGEPSPSAKEAAFRGSADGGADGGTANGTHSSRTGASPEPAMDDMKPTPRKGIYRCELKPNHVTYEGRERKIGGLRDCGRTVRGVRIPMWQVLVQVTDDDAEFCVWHIVASSRLGPRVAERYLEKGEKRLIGNMRGAAQDIGDIGTFNWGGIAFIPHETDYRRPVTFIFGSFGEVHEFDKDATFWSRSLLGKHFNQAFVDERIDLLLGKTNAAPYPTPRKTRNQSRNKSARRGKSDSADSESEEGSNLEGTKRGKSTKDALHEPSISEDDGDSTEAEYQEFLKFKARRRKAAKK</sequence>
<dbReference type="OrthoDB" id="10589896at2759"/>
<name>A0A9P3FL73_9PEZI</name>
<feature type="compositionally biased region" description="Basic and acidic residues" evidence="1">
    <location>
        <begin position="612"/>
        <end position="624"/>
    </location>
</feature>
<dbReference type="Proteomes" id="UP000825890">
    <property type="component" value="Unassembled WGS sequence"/>
</dbReference>
<dbReference type="EMBL" id="BOLY01000008">
    <property type="protein sequence ID" value="GIZ48195.1"/>
    <property type="molecule type" value="Genomic_DNA"/>
</dbReference>
<feature type="region of interest" description="Disordered" evidence="1">
    <location>
        <begin position="572"/>
        <end position="637"/>
    </location>
</feature>
<feature type="region of interest" description="Disordered" evidence="1">
    <location>
        <begin position="1"/>
        <end position="51"/>
    </location>
</feature>
<comment type="caution">
    <text evidence="2">The sequence shown here is derived from an EMBL/GenBank/DDBJ whole genome shotgun (WGS) entry which is preliminary data.</text>
</comment>
<feature type="compositionally biased region" description="Basic residues" evidence="1">
    <location>
        <begin position="581"/>
        <end position="594"/>
    </location>
</feature>
<feature type="region of interest" description="Disordered" evidence="1">
    <location>
        <begin position="158"/>
        <end position="191"/>
    </location>
</feature>
<dbReference type="RefSeq" id="XP_044662682.1">
    <property type="nucleotide sequence ID" value="XM_044806747.1"/>
</dbReference>
<evidence type="ECO:0000313" key="3">
    <source>
        <dbReference type="Proteomes" id="UP000825890"/>
    </source>
</evidence>
<accession>A0A9P3FL73</accession>
<protein>
    <submittedName>
        <fullName evidence="2">Uncharacterized protein</fullName>
    </submittedName>
</protein>
<organism evidence="2 3">
    <name type="scientific">Cercospora kikuchii</name>
    <dbReference type="NCBI Taxonomy" id="84275"/>
    <lineage>
        <taxon>Eukaryota</taxon>
        <taxon>Fungi</taxon>
        <taxon>Dikarya</taxon>
        <taxon>Ascomycota</taxon>
        <taxon>Pezizomycotina</taxon>
        <taxon>Dothideomycetes</taxon>
        <taxon>Dothideomycetidae</taxon>
        <taxon>Mycosphaerellales</taxon>
        <taxon>Mycosphaerellaceae</taxon>
        <taxon>Cercospora</taxon>
    </lineage>
</organism>
<gene>
    <name evidence="2" type="ORF">CKM354_001126500</name>
</gene>
<feature type="compositionally biased region" description="Basic and acidic residues" evidence="1">
    <location>
        <begin position="158"/>
        <end position="175"/>
    </location>
</feature>
<dbReference type="AlphaFoldDB" id="A0A9P3FL73"/>
<feature type="compositionally biased region" description="Acidic residues" evidence="1">
    <location>
        <begin position="628"/>
        <end position="637"/>
    </location>
</feature>
<dbReference type="GeneID" id="68296840"/>
<feature type="region of interest" description="Disordered" evidence="1">
    <location>
        <begin position="359"/>
        <end position="413"/>
    </location>
</feature>
<evidence type="ECO:0000256" key="1">
    <source>
        <dbReference type="SAM" id="MobiDB-lite"/>
    </source>
</evidence>
<evidence type="ECO:0000313" key="2">
    <source>
        <dbReference type="EMBL" id="GIZ48195.1"/>
    </source>
</evidence>
<feature type="compositionally biased region" description="Gly residues" evidence="1">
    <location>
        <begin position="379"/>
        <end position="388"/>
    </location>
</feature>
<keyword evidence="3" id="KW-1185">Reference proteome</keyword>
<feature type="compositionally biased region" description="Polar residues" evidence="1">
    <location>
        <begin position="25"/>
        <end position="44"/>
    </location>
</feature>